<dbReference type="Proteomes" id="UP000535543">
    <property type="component" value="Unassembled WGS sequence"/>
</dbReference>
<proteinExistence type="predicted"/>
<organism evidence="2 3">
    <name type="scientific">Antrihabitans stalactiti</name>
    <dbReference type="NCBI Taxonomy" id="2584121"/>
    <lineage>
        <taxon>Bacteria</taxon>
        <taxon>Bacillati</taxon>
        <taxon>Actinomycetota</taxon>
        <taxon>Actinomycetes</taxon>
        <taxon>Mycobacteriales</taxon>
        <taxon>Nocardiaceae</taxon>
        <taxon>Antrihabitans</taxon>
    </lineage>
</organism>
<accession>A0A848KMN8</accession>
<evidence type="ECO:0000313" key="3">
    <source>
        <dbReference type="Proteomes" id="UP000535543"/>
    </source>
</evidence>
<keyword evidence="3" id="KW-1185">Reference proteome</keyword>
<dbReference type="Gene3D" id="3.60.15.10">
    <property type="entry name" value="Ribonuclease Z/Hydroxyacylglutathione hydrolase-like"/>
    <property type="match status" value="1"/>
</dbReference>
<dbReference type="InterPro" id="IPR036866">
    <property type="entry name" value="RibonucZ/Hydroxyglut_hydro"/>
</dbReference>
<evidence type="ECO:0000313" key="2">
    <source>
        <dbReference type="EMBL" id="NMN98224.1"/>
    </source>
</evidence>
<gene>
    <name evidence="2" type="ORF">FGL95_24580</name>
</gene>
<feature type="domain" description="Metallo-beta-lactamase" evidence="1">
    <location>
        <begin position="26"/>
        <end position="187"/>
    </location>
</feature>
<dbReference type="SMART" id="SM00849">
    <property type="entry name" value="Lactamase_B"/>
    <property type="match status" value="1"/>
</dbReference>
<dbReference type="Pfam" id="PF00753">
    <property type="entry name" value="Lactamase_B"/>
    <property type="match status" value="1"/>
</dbReference>
<reference evidence="2 3" key="1">
    <citation type="submission" date="2019-05" db="EMBL/GenBank/DDBJ databases">
        <authorList>
            <person name="Lee S.D."/>
        </authorList>
    </citation>
    <scope>NUCLEOTIDE SEQUENCE [LARGE SCALE GENOMIC DNA]</scope>
    <source>
        <strain evidence="2 3">YC2-7</strain>
    </source>
</reference>
<dbReference type="InterPro" id="IPR001279">
    <property type="entry name" value="Metallo-B-lactamas"/>
</dbReference>
<protein>
    <submittedName>
        <fullName evidence="2">MBL fold metallo-hydrolase</fullName>
    </submittedName>
</protein>
<dbReference type="SUPFAM" id="SSF56281">
    <property type="entry name" value="Metallo-hydrolase/oxidoreductase"/>
    <property type="match status" value="1"/>
</dbReference>
<keyword evidence="2" id="KW-0378">Hydrolase</keyword>
<dbReference type="GO" id="GO:0016787">
    <property type="term" value="F:hydrolase activity"/>
    <property type="evidence" value="ECO:0007669"/>
    <property type="project" value="UniProtKB-KW"/>
</dbReference>
<dbReference type="RefSeq" id="WP_169592193.1">
    <property type="nucleotide sequence ID" value="NZ_VCQU01000010.1"/>
</dbReference>
<dbReference type="PANTHER" id="PTHR43717:SF1">
    <property type="entry name" value="ANAEROBIC NITRIC OXIDE REDUCTASE FLAVORUBREDOXIN"/>
    <property type="match status" value="1"/>
</dbReference>
<evidence type="ECO:0000259" key="1">
    <source>
        <dbReference type="SMART" id="SM00849"/>
    </source>
</evidence>
<dbReference type="EMBL" id="VCQU01000010">
    <property type="protein sequence ID" value="NMN98224.1"/>
    <property type="molecule type" value="Genomic_DNA"/>
</dbReference>
<comment type="caution">
    <text evidence="2">The sequence shown here is derived from an EMBL/GenBank/DDBJ whole genome shotgun (WGS) entry which is preliminary data.</text>
</comment>
<dbReference type="PANTHER" id="PTHR43717">
    <property type="entry name" value="ANAEROBIC NITRIC OXIDE REDUCTASE FLAVORUBREDOXIN"/>
    <property type="match status" value="1"/>
</dbReference>
<sequence>MRINRIARDITVLADEMEVPGIGHLPVNAFVLHATEPVVVDTGLSLPGRGFMDALGSVVDVEDIEWIWLTHPDRDHTGSLFDLLDAAPNARVVTTFAGVGIMSTERPLPMNRVYLLNPGQSLDVGDRRLTAFRPPLFDNPSTVGFYDESSEACFTSDCFGAPMPSADLAIADDVGYSSPNDVRAAQHLWASVDSPWVQVVDETKFLATVSALAALQPRWLLSTHLPPAHERTTEFLAMLASAPHADPFIGPDQAALEQLLASFEPA</sequence>
<name>A0A848KMN8_9NOCA</name>
<reference evidence="2 3" key="2">
    <citation type="submission" date="2020-06" db="EMBL/GenBank/DDBJ databases">
        <title>Antribacter stalactiti gen. nov., sp. nov., a new member of the family Nacardiaceae isolated from a cave.</title>
        <authorList>
            <person name="Kim I.S."/>
        </authorList>
    </citation>
    <scope>NUCLEOTIDE SEQUENCE [LARGE SCALE GENOMIC DNA]</scope>
    <source>
        <strain evidence="2 3">YC2-7</strain>
    </source>
</reference>
<dbReference type="AlphaFoldDB" id="A0A848KMN8"/>